<dbReference type="RefSeq" id="XP_013761433.1">
    <property type="nucleotide sequence ID" value="XM_013905979.1"/>
</dbReference>
<name>A0A0L0DTL3_THETB</name>
<organism evidence="2 3">
    <name type="scientific">Thecamonas trahens ATCC 50062</name>
    <dbReference type="NCBI Taxonomy" id="461836"/>
    <lineage>
        <taxon>Eukaryota</taxon>
        <taxon>Apusozoa</taxon>
        <taxon>Apusomonadida</taxon>
        <taxon>Apusomonadidae</taxon>
        <taxon>Thecamonas</taxon>
    </lineage>
</organism>
<dbReference type="EMBL" id="GL349439">
    <property type="protein sequence ID" value="KNC55664.1"/>
    <property type="molecule type" value="Genomic_DNA"/>
</dbReference>
<keyword evidence="3" id="KW-1185">Reference proteome</keyword>
<gene>
    <name evidence="2" type="ORF">AMSG_01935</name>
</gene>
<proteinExistence type="predicted"/>
<evidence type="ECO:0000256" key="1">
    <source>
        <dbReference type="SAM" id="MobiDB-lite"/>
    </source>
</evidence>
<evidence type="ECO:0000313" key="2">
    <source>
        <dbReference type="EMBL" id="KNC55664.1"/>
    </source>
</evidence>
<dbReference type="Proteomes" id="UP000054408">
    <property type="component" value="Unassembled WGS sequence"/>
</dbReference>
<protein>
    <submittedName>
        <fullName evidence="2">Uncharacterized protein</fullName>
    </submittedName>
</protein>
<reference evidence="2 3" key="1">
    <citation type="submission" date="2010-05" db="EMBL/GenBank/DDBJ databases">
        <title>The Genome Sequence of Thecamonas trahens ATCC 50062.</title>
        <authorList>
            <consortium name="The Broad Institute Genome Sequencing Platform"/>
            <person name="Russ C."/>
            <person name="Cuomo C."/>
            <person name="Shea T."/>
            <person name="Young S.K."/>
            <person name="Zeng Q."/>
            <person name="Koehrsen M."/>
            <person name="Haas B."/>
            <person name="Borodovsky M."/>
            <person name="Guigo R."/>
            <person name="Alvarado L."/>
            <person name="Berlin A."/>
            <person name="Bochicchio J."/>
            <person name="Borenstein D."/>
            <person name="Chapman S."/>
            <person name="Chen Z."/>
            <person name="Freedman E."/>
            <person name="Gellesch M."/>
            <person name="Goldberg J."/>
            <person name="Griggs A."/>
            <person name="Gujja S."/>
            <person name="Heilman E."/>
            <person name="Heiman D."/>
            <person name="Hepburn T."/>
            <person name="Howarth C."/>
            <person name="Jen D."/>
            <person name="Larson L."/>
            <person name="Mehta T."/>
            <person name="Park D."/>
            <person name="Pearson M."/>
            <person name="Roberts A."/>
            <person name="Saif S."/>
            <person name="Shenoy N."/>
            <person name="Sisk P."/>
            <person name="Stolte C."/>
            <person name="Sykes S."/>
            <person name="Thomson T."/>
            <person name="Walk T."/>
            <person name="White J."/>
            <person name="Yandava C."/>
            <person name="Burger G."/>
            <person name="Gray M.W."/>
            <person name="Holland P.W.H."/>
            <person name="King N."/>
            <person name="Lang F.B.F."/>
            <person name="Roger A.J."/>
            <person name="Ruiz-Trillo I."/>
            <person name="Lander E."/>
            <person name="Nusbaum C."/>
        </authorList>
    </citation>
    <scope>NUCLEOTIDE SEQUENCE [LARGE SCALE GENOMIC DNA]</scope>
    <source>
        <strain evidence="2 3">ATCC 50062</strain>
    </source>
</reference>
<evidence type="ECO:0000313" key="3">
    <source>
        <dbReference type="Proteomes" id="UP000054408"/>
    </source>
</evidence>
<sequence length="294" mass="31704">MRVRHQPRRSYHACSVLGAPPVRSNKVTVGLTPAELMSPTADDSDLVVELKSLHTMLNSPEAHREWGEFETDVAITDQDMAPFPVLDMRSGGVLDEAWTAEFAPSSDVLLRTASRTASRKGTAPHSLAAALAAFENARSASRISMANARRARSQAQRLARTRTPFARAATLSRIEEGARRRAAAASRTREAAEDAELARVARVGKFYQPPLASAEPPRLALAKALLADAANPFEGAPDTAAAQVAAERQLARFQGPLARLHSRRLREARPRGKRHVGSNSMTSSSVGYNILGGD</sequence>
<accession>A0A0L0DTL3</accession>
<dbReference type="GeneID" id="25561650"/>
<feature type="region of interest" description="Disordered" evidence="1">
    <location>
        <begin position="257"/>
        <end position="294"/>
    </location>
</feature>
<dbReference type="AlphaFoldDB" id="A0A0L0DTL3"/>
<feature type="compositionally biased region" description="Polar residues" evidence="1">
    <location>
        <begin position="277"/>
        <end position="287"/>
    </location>
</feature>